<keyword evidence="11" id="KW-1185">Reference proteome</keyword>
<dbReference type="EMBL" id="AYZR01000009">
    <property type="protein sequence ID" value="KRM93248.1"/>
    <property type="molecule type" value="Genomic_DNA"/>
</dbReference>
<organism evidence="10 11">
    <name type="scientific">Lentilactobacillus senioris DSM 24302 = JCM 17472</name>
    <dbReference type="NCBI Taxonomy" id="1423802"/>
    <lineage>
        <taxon>Bacteria</taxon>
        <taxon>Bacillati</taxon>
        <taxon>Bacillota</taxon>
        <taxon>Bacilli</taxon>
        <taxon>Lactobacillales</taxon>
        <taxon>Lactobacillaceae</taxon>
        <taxon>Lentilactobacillus</taxon>
    </lineage>
</organism>
<dbReference type="GO" id="GO:0055085">
    <property type="term" value="P:transmembrane transport"/>
    <property type="evidence" value="ECO:0007669"/>
    <property type="project" value="InterPro"/>
</dbReference>
<evidence type="ECO:0000313" key="11">
    <source>
        <dbReference type="Proteomes" id="UP000051256"/>
    </source>
</evidence>
<keyword evidence="7 8" id="KW-0472">Membrane</keyword>
<feature type="domain" description="ABC transmembrane type-1" evidence="9">
    <location>
        <begin position="58"/>
        <end position="260"/>
    </location>
</feature>
<dbReference type="SUPFAM" id="SSF161098">
    <property type="entry name" value="MetI-like"/>
    <property type="match status" value="1"/>
</dbReference>
<dbReference type="PANTHER" id="PTHR42929">
    <property type="entry name" value="INNER MEMBRANE ABC TRANSPORTER PERMEASE PROTEIN YDCU-RELATED-RELATED"/>
    <property type="match status" value="1"/>
</dbReference>
<dbReference type="InterPro" id="IPR000515">
    <property type="entry name" value="MetI-like"/>
</dbReference>
<dbReference type="STRING" id="1423802.FC56_GL000913"/>
<feature type="transmembrane region" description="Helical" evidence="8">
    <location>
        <begin position="91"/>
        <end position="115"/>
    </location>
</feature>
<dbReference type="CDD" id="cd06261">
    <property type="entry name" value="TM_PBP2"/>
    <property type="match status" value="1"/>
</dbReference>
<keyword evidence="6 8" id="KW-1133">Transmembrane helix</keyword>
<evidence type="ECO:0000259" key="9">
    <source>
        <dbReference type="PROSITE" id="PS50928"/>
    </source>
</evidence>
<feature type="transmembrane region" description="Helical" evidence="8">
    <location>
        <begin position="237"/>
        <end position="259"/>
    </location>
</feature>
<feature type="transmembrane region" description="Helical" evidence="8">
    <location>
        <begin position="7"/>
        <end position="33"/>
    </location>
</feature>
<evidence type="ECO:0000256" key="8">
    <source>
        <dbReference type="RuleBase" id="RU363032"/>
    </source>
</evidence>
<dbReference type="GO" id="GO:0005886">
    <property type="term" value="C:plasma membrane"/>
    <property type="evidence" value="ECO:0007669"/>
    <property type="project" value="UniProtKB-SubCell"/>
</dbReference>
<dbReference type="PANTHER" id="PTHR42929:SF1">
    <property type="entry name" value="INNER MEMBRANE ABC TRANSPORTER PERMEASE PROTEIN YDCU-RELATED"/>
    <property type="match status" value="1"/>
</dbReference>
<keyword evidence="4" id="KW-1003">Cell membrane</keyword>
<comment type="subcellular location">
    <subcellularLocation>
        <location evidence="1 8">Cell membrane</location>
        <topology evidence="1 8">Multi-pass membrane protein</topology>
    </subcellularLocation>
</comment>
<gene>
    <name evidence="10" type="ORF">FC56_GL000913</name>
</gene>
<feature type="transmembrane region" description="Helical" evidence="8">
    <location>
        <begin position="62"/>
        <end position="84"/>
    </location>
</feature>
<keyword evidence="3 8" id="KW-0813">Transport</keyword>
<evidence type="ECO:0000256" key="5">
    <source>
        <dbReference type="ARBA" id="ARBA00022692"/>
    </source>
</evidence>
<dbReference type="Proteomes" id="UP000051256">
    <property type="component" value="Unassembled WGS sequence"/>
</dbReference>
<keyword evidence="5 8" id="KW-0812">Transmembrane</keyword>
<reference evidence="10 11" key="1">
    <citation type="journal article" date="2015" name="Genome Announc.">
        <title>Expanding the biotechnology potential of lactobacilli through comparative genomics of 213 strains and associated genera.</title>
        <authorList>
            <person name="Sun Z."/>
            <person name="Harris H.M."/>
            <person name="McCann A."/>
            <person name="Guo C."/>
            <person name="Argimon S."/>
            <person name="Zhang W."/>
            <person name="Yang X."/>
            <person name="Jeffery I.B."/>
            <person name="Cooney J.C."/>
            <person name="Kagawa T.F."/>
            <person name="Liu W."/>
            <person name="Song Y."/>
            <person name="Salvetti E."/>
            <person name="Wrobel A."/>
            <person name="Rasinkangas P."/>
            <person name="Parkhill J."/>
            <person name="Rea M.C."/>
            <person name="O'Sullivan O."/>
            <person name="Ritari J."/>
            <person name="Douillard F.P."/>
            <person name="Paul Ross R."/>
            <person name="Yang R."/>
            <person name="Briner A.E."/>
            <person name="Felis G.E."/>
            <person name="de Vos W.M."/>
            <person name="Barrangou R."/>
            <person name="Klaenhammer T.R."/>
            <person name="Caufield P.W."/>
            <person name="Cui Y."/>
            <person name="Zhang H."/>
            <person name="O'Toole P.W."/>
        </authorList>
    </citation>
    <scope>NUCLEOTIDE SEQUENCE [LARGE SCALE GENOMIC DNA]</scope>
    <source>
        <strain evidence="10 11">DSM 24302</strain>
    </source>
</reference>
<comment type="similarity">
    <text evidence="2">Belongs to the binding-protein-dependent transport system permease family. CysTW subfamily.</text>
</comment>
<evidence type="ECO:0000256" key="4">
    <source>
        <dbReference type="ARBA" id="ARBA00022475"/>
    </source>
</evidence>
<dbReference type="AlphaFoldDB" id="A0A0R2CQD8"/>
<dbReference type="InterPro" id="IPR035906">
    <property type="entry name" value="MetI-like_sf"/>
</dbReference>
<dbReference type="PROSITE" id="PS50928">
    <property type="entry name" value="ABC_TM1"/>
    <property type="match status" value="1"/>
</dbReference>
<protein>
    <submittedName>
        <fullName evidence="10">Spermidine putrescine ABC superfamily ATP binding cassette transporter, permease protein</fullName>
    </submittedName>
</protein>
<accession>A0A0R2CQD8</accession>
<proteinExistence type="inferred from homology"/>
<dbReference type="PATRIC" id="fig|1423802.4.peg.926"/>
<dbReference type="Gene3D" id="1.10.3720.10">
    <property type="entry name" value="MetI-like"/>
    <property type="match status" value="1"/>
</dbReference>
<evidence type="ECO:0000256" key="2">
    <source>
        <dbReference type="ARBA" id="ARBA00007069"/>
    </source>
</evidence>
<evidence type="ECO:0000256" key="6">
    <source>
        <dbReference type="ARBA" id="ARBA00022989"/>
    </source>
</evidence>
<sequence>MTKQRKAILYVPYLLWLLLFVVAPMALIFYYSFFNVEHQFTLANYAKFFTSGTYLMMTVNSVWYALLITAITLIVSYPTAWFITKLKHRELWILLVILPTWINLLLKAYAFIGLFGRGGLVNSGLAALGLGYHQLLFTNTSFILVAAYIQIPFMILPIYNSLTEISDSYIKASWDLGATNRQTFWHVIWPLSMPGVKSGIQIVFIPSLSLFMISRLIGGNKIITLGTAVEEHFLTTMNWGMGSTIGVVLIISMLIVMAATRNRRRKGGTFK</sequence>
<evidence type="ECO:0000256" key="1">
    <source>
        <dbReference type="ARBA" id="ARBA00004651"/>
    </source>
</evidence>
<evidence type="ECO:0000313" key="10">
    <source>
        <dbReference type="EMBL" id="KRM93248.1"/>
    </source>
</evidence>
<evidence type="ECO:0000256" key="7">
    <source>
        <dbReference type="ARBA" id="ARBA00023136"/>
    </source>
</evidence>
<name>A0A0R2CQD8_9LACO</name>
<comment type="caution">
    <text evidence="10">The sequence shown here is derived from an EMBL/GenBank/DDBJ whole genome shotgun (WGS) entry which is preliminary data.</text>
</comment>
<evidence type="ECO:0000256" key="3">
    <source>
        <dbReference type="ARBA" id="ARBA00022448"/>
    </source>
</evidence>
<dbReference type="Pfam" id="PF00528">
    <property type="entry name" value="BPD_transp_1"/>
    <property type="match status" value="1"/>
</dbReference>
<dbReference type="RefSeq" id="WP_056978708.1">
    <property type="nucleotide sequence ID" value="NZ_AYZR01000009.1"/>
</dbReference>
<feature type="transmembrane region" description="Helical" evidence="8">
    <location>
        <begin position="135"/>
        <end position="159"/>
    </location>
</feature>